<gene>
    <name evidence="1" type="ORF">PR048_000591</name>
</gene>
<evidence type="ECO:0000313" key="2">
    <source>
        <dbReference type="Proteomes" id="UP001159363"/>
    </source>
</evidence>
<reference evidence="1 2" key="1">
    <citation type="submission" date="2023-02" db="EMBL/GenBank/DDBJ databases">
        <title>LHISI_Scaffold_Assembly.</title>
        <authorList>
            <person name="Stuart O.P."/>
            <person name="Cleave R."/>
            <person name="Magrath M.J.L."/>
            <person name="Mikheyev A.S."/>
        </authorList>
    </citation>
    <scope>NUCLEOTIDE SEQUENCE [LARGE SCALE GENOMIC DNA]</scope>
    <source>
        <strain evidence="1">Daus_M_001</strain>
        <tissue evidence="1">Leg muscle</tissue>
    </source>
</reference>
<keyword evidence="2" id="KW-1185">Reference proteome</keyword>
<sequence length="98" mass="11307">MPYSNIFRVKMCSTTEIVKKAGGNIELQINMEVAGWNGFMENATKVEYINTPRFFVFHSTTIQQLNITLFIQLFDLRARNLEKLVKIHVLSPSTRLSI</sequence>
<evidence type="ECO:0000313" key="1">
    <source>
        <dbReference type="EMBL" id="KAJ8895266.1"/>
    </source>
</evidence>
<dbReference type="Proteomes" id="UP001159363">
    <property type="component" value="Chromosome 1"/>
</dbReference>
<comment type="caution">
    <text evidence="1">The sequence shown here is derived from an EMBL/GenBank/DDBJ whole genome shotgun (WGS) entry which is preliminary data.</text>
</comment>
<organism evidence="1 2">
    <name type="scientific">Dryococelus australis</name>
    <dbReference type="NCBI Taxonomy" id="614101"/>
    <lineage>
        <taxon>Eukaryota</taxon>
        <taxon>Metazoa</taxon>
        <taxon>Ecdysozoa</taxon>
        <taxon>Arthropoda</taxon>
        <taxon>Hexapoda</taxon>
        <taxon>Insecta</taxon>
        <taxon>Pterygota</taxon>
        <taxon>Neoptera</taxon>
        <taxon>Polyneoptera</taxon>
        <taxon>Phasmatodea</taxon>
        <taxon>Verophasmatodea</taxon>
        <taxon>Anareolatae</taxon>
        <taxon>Phasmatidae</taxon>
        <taxon>Eurycanthinae</taxon>
        <taxon>Dryococelus</taxon>
    </lineage>
</organism>
<proteinExistence type="predicted"/>
<dbReference type="EMBL" id="JARBHB010000001">
    <property type="protein sequence ID" value="KAJ8895266.1"/>
    <property type="molecule type" value="Genomic_DNA"/>
</dbReference>
<accession>A0ABQ9IG01</accession>
<name>A0ABQ9IG01_9NEOP</name>
<protein>
    <submittedName>
        <fullName evidence="1">Uncharacterized protein</fullName>
    </submittedName>
</protein>